<proteinExistence type="predicted"/>
<reference evidence="2" key="1">
    <citation type="submission" date="2021-05" db="EMBL/GenBank/DDBJ databases">
        <authorList>
            <person name="Alioto T."/>
            <person name="Alioto T."/>
            <person name="Gomez Garrido J."/>
        </authorList>
    </citation>
    <scope>NUCLEOTIDE SEQUENCE</scope>
</reference>
<evidence type="ECO:0000313" key="2">
    <source>
        <dbReference type="EMBL" id="CAG6559399.1"/>
    </source>
</evidence>
<accession>A0A8D8ITT5</accession>
<name>A0A8D8ITT5_CULPI</name>
<protein>
    <submittedName>
        <fullName evidence="2">(northern house mosquito) hypothetical protein</fullName>
    </submittedName>
</protein>
<keyword evidence="1" id="KW-0472">Membrane</keyword>
<feature type="transmembrane region" description="Helical" evidence="1">
    <location>
        <begin position="12"/>
        <end position="35"/>
    </location>
</feature>
<dbReference type="AlphaFoldDB" id="A0A8D8ITT5"/>
<dbReference type="EMBL" id="HBUE01156539">
    <property type="protein sequence ID" value="CAG6508051.1"/>
    <property type="molecule type" value="Transcribed_RNA"/>
</dbReference>
<organism evidence="2">
    <name type="scientific">Culex pipiens</name>
    <name type="common">House mosquito</name>
    <dbReference type="NCBI Taxonomy" id="7175"/>
    <lineage>
        <taxon>Eukaryota</taxon>
        <taxon>Metazoa</taxon>
        <taxon>Ecdysozoa</taxon>
        <taxon>Arthropoda</taxon>
        <taxon>Hexapoda</taxon>
        <taxon>Insecta</taxon>
        <taxon>Pterygota</taxon>
        <taxon>Neoptera</taxon>
        <taxon>Endopterygota</taxon>
        <taxon>Diptera</taxon>
        <taxon>Nematocera</taxon>
        <taxon>Culicoidea</taxon>
        <taxon>Culicidae</taxon>
        <taxon>Culicinae</taxon>
        <taxon>Culicini</taxon>
        <taxon>Culex</taxon>
        <taxon>Culex</taxon>
    </lineage>
</organism>
<keyword evidence="1" id="KW-0812">Transmembrane</keyword>
<sequence length="179" mass="20734">MKLLKQKKRYSLIVEPISSLISCLCLSVFVCFLFLEKFPFYSDLHKKLLEERFLGTGEAYTYGLTKATIFTALSRFFACFTTKMYKIQNRKNIEINLYPELPTHQKNQPVLGACFFTLNKMGLFSVENNIINVISLGTLVKCDLCLTSICRHQYKVATHGVFVCVVTKRFFRKIQINRT</sequence>
<evidence type="ECO:0000256" key="1">
    <source>
        <dbReference type="SAM" id="Phobius"/>
    </source>
</evidence>
<feature type="transmembrane region" description="Helical" evidence="1">
    <location>
        <begin position="59"/>
        <end position="81"/>
    </location>
</feature>
<keyword evidence="1" id="KW-1133">Transmembrane helix</keyword>
<dbReference type="EMBL" id="HBUE01261646">
    <property type="protein sequence ID" value="CAG6559399.1"/>
    <property type="molecule type" value="Transcribed_RNA"/>
</dbReference>